<proteinExistence type="predicted"/>
<dbReference type="PATRIC" id="fig|1620.3.peg.497"/>
<name>A0A0R2JI38_9LACO</name>
<dbReference type="AlphaFoldDB" id="A0A0R2JI38"/>
<evidence type="ECO:0000313" key="2">
    <source>
        <dbReference type="Proteomes" id="UP000051673"/>
    </source>
</evidence>
<keyword evidence="2" id="KW-1185">Reference proteome</keyword>
<protein>
    <submittedName>
        <fullName evidence="1">Uncharacterized protein</fullName>
    </submittedName>
</protein>
<dbReference type="EMBL" id="JQCD01000024">
    <property type="protein sequence ID" value="KRN76978.1"/>
    <property type="molecule type" value="Genomic_DNA"/>
</dbReference>
<gene>
    <name evidence="1" type="ORF">IV67_GL000491</name>
</gene>
<accession>A0A0R2JI38</accession>
<dbReference type="STRING" id="1620.IV67_GL000491"/>
<sequence>MGDFIMNSNSIKIEPNEFAMAFIKSLHLDSSSKAIEQLAKDDLAAYLSAYFLIERFNNLDAQNFNSNSELDWHQLSFTELLNKVSALNKY</sequence>
<dbReference type="Proteomes" id="UP000051673">
    <property type="component" value="Unassembled WGS sequence"/>
</dbReference>
<evidence type="ECO:0000313" key="1">
    <source>
        <dbReference type="EMBL" id="KRN76978.1"/>
    </source>
</evidence>
<comment type="caution">
    <text evidence="1">The sequence shown here is derived from an EMBL/GenBank/DDBJ whole genome shotgun (WGS) entry which is preliminary data.</text>
</comment>
<reference evidence="1 2" key="1">
    <citation type="journal article" date="2015" name="Genome Announc.">
        <title>Expanding the biotechnology potential of lactobacilli through comparative genomics of 213 strains and associated genera.</title>
        <authorList>
            <person name="Sun Z."/>
            <person name="Harris H.M."/>
            <person name="McCann A."/>
            <person name="Guo C."/>
            <person name="Argimon S."/>
            <person name="Zhang W."/>
            <person name="Yang X."/>
            <person name="Jeffery I.B."/>
            <person name="Cooney J.C."/>
            <person name="Kagawa T.F."/>
            <person name="Liu W."/>
            <person name="Song Y."/>
            <person name="Salvetti E."/>
            <person name="Wrobel A."/>
            <person name="Rasinkangas P."/>
            <person name="Parkhill J."/>
            <person name="Rea M.C."/>
            <person name="O'Sullivan O."/>
            <person name="Ritari J."/>
            <person name="Douillard F.P."/>
            <person name="Paul Ross R."/>
            <person name="Yang R."/>
            <person name="Briner A.E."/>
            <person name="Felis G.E."/>
            <person name="de Vos W.M."/>
            <person name="Barrangou R."/>
            <person name="Klaenhammer T.R."/>
            <person name="Caufield P.W."/>
            <person name="Cui Y."/>
            <person name="Zhang H."/>
            <person name="O'Toole P.W."/>
        </authorList>
    </citation>
    <scope>NUCLEOTIDE SEQUENCE [LARGE SCALE GENOMIC DNA]</scope>
    <source>
        <strain evidence="1 2">DSM 20014</strain>
    </source>
</reference>
<organism evidence="1 2">
    <name type="scientific">Weissella minor</name>
    <dbReference type="NCBI Taxonomy" id="1620"/>
    <lineage>
        <taxon>Bacteria</taxon>
        <taxon>Bacillati</taxon>
        <taxon>Bacillota</taxon>
        <taxon>Bacilli</taxon>
        <taxon>Lactobacillales</taxon>
        <taxon>Lactobacillaceae</taxon>
        <taxon>Weissella</taxon>
    </lineage>
</organism>